<reference evidence="6" key="1">
    <citation type="journal article" date="2019" name="Int. J. Syst. Evol. Microbiol.">
        <title>The Global Catalogue of Microorganisms (GCM) 10K type strain sequencing project: providing services to taxonomists for standard genome sequencing and annotation.</title>
        <authorList>
            <consortium name="The Broad Institute Genomics Platform"/>
            <consortium name="The Broad Institute Genome Sequencing Center for Infectious Disease"/>
            <person name="Wu L."/>
            <person name="Ma J."/>
        </authorList>
    </citation>
    <scope>NUCLEOTIDE SEQUENCE [LARGE SCALE GENOMIC DNA]</scope>
    <source>
        <strain evidence="6">JCM 17342</strain>
    </source>
</reference>
<gene>
    <name evidence="5" type="ORF">GCM10022247_70870</name>
</gene>
<dbReference type="SUPFAM" id="SSF53335">
    <property type="entry name" value="S-adenosyl-L-methionine-dependent methyltransferases"/>
    <property type="match status" value="1"/>
</dbReference>
<dbReference type="Gene3D" id="3.40.50.150">
    <property type="entry name" value="Vaccinia Virus protein VP39"/>
    <property type="match status" value="1"/>
</dbReference>
<dbReference type="Pfam" id="PF13649">
    <property type="entry name" value="Methyltransf_25"/>
    <property type="match status" value="1"/>
</dbReference>
<evidence type="ECO:0000256" key="1">
    <source>
        <dbReference type="ARBA" id="ARBA00022603"/>
    </source>
</evidence>
<organism evidence="5 6">
    <name type="scientific">Allokutzneria multivorans</name>
    <dbReference type="NCBI Taxonomy" id="1142134"/>
    <lineage>
        <taxon>Bacteria</taxon>
        <taxon>Bacillati</taxon>
        <taxon>Actinomycetota</taxon>
        <taxon>Actinomycetes</taxon>
        <taxon>Pseudonocardiales</taxon>
        <taxon>Pseudonocardiaceae</taxon>
        <taxon>Allokutzneria</taxon>
    </lineage>
</organism>
<evidence type="ECO:0000256" key="2">
    <source>
        <dbReference type="ARBA" id="ARBA00022679"/>
    </source>
</evidence>
<dbReference type="PANTHER" id="PTHR43464:SF19">
    <property type="entry name" value="UBIQUINONE BIOSYNTHESIS O-METHYLTRANSFERASE, MITOCHONDRIAL"/>
    <property type="match status" value="1"/>
</dbReference>
<proteinExistence type="predicted"/>
<evidence type="ECO:0000313" key="6">
    <source>
        <dbReference type="Proteomes" id="UP001501747"/>
    </source>
</evidence>
<dbReference type="EMBL" id="BAABAL010000026">
    <property type="protein sequence ID" value="GAA4035192.1"/>
    <property type="molecule type" value="Genomic_DNA"/>
</dbReference>
<keyword evidence="1 5" id="KW-0489">Methyltransferase</keyword>
<name>A0ABP7U3D2_9PSEU</name>
<dbReference type="InterPro" id="IPR029063">
    <property type="entry name" value="SAM-dependent_MTases_sf"/>
</dbReference>
<dbReference type="PANTHER" id="PTHR43464">
    <property type="entry name" value="METHYLTRANSFERASE"/>
    <property type="match status" value="1"/>
</dbReference>
<dbReference type="CDD" id="cd02440">
    <property type="entry name" value="AdoMet_MTases"/>
    <property type="match status" value="1"/>
</dbReference>
<comment type="caution">
    <text evidence="5">The sequence shown here is derived from an EMBL/GenBank/DDBJ whole genome shotgun (WGS) entry which is preliminary data.</text>
</comment>
<dbReference type="Proteomes" id="UP001501747">
    <property type="component" value="Unassembled WGS sequence"/>
</dbReference>
<evidence type="ECO:0000313" key="5">
    <source>
        <dbReference type="EMBL" id="GAA4035192.1"/>
    </source>
</evidence>
<evidence type="ECO:0000259" key="4">
    <source>
        <dbReference type="Pfam" id="PF13649"/>
    </source>
</evidence>
<accession>A0ABP7U3D2</accession>
<dbReference type="InterPro" id="IPR041698">
    <property type="entry name" value="Methyltransf_25"/>
</dbReference>
<keyword evidence="3" id="KW-0949">S-adenosyl-L-methionine</keyword>
<keyword evidence="6" id="KW-1185">Reference proteome</keyword>
<dbReference type="GO" id="GO:0032259">
    <property type="term" value="P:methylation"/>
    <property type="evidence" value="ECO:0007669"/>
    <property type="project" value="UniProtKB-KW"/>
</dbReference>
<feature type="domain" description="Methyltransferase" evidence="4">
    <location>
        <begin position="47"/>
        <end position="147"/>
    </location>
</feature>
<evidence type="ECO:0000256" key="3">
    <source>
        <dbReference type="ARBA" id="ARBA00022691"/>
    </source>
</evidence>
<protein>
    <submittedName>
        <fullName evidence="5">Class I SAM-dependent methyltransferase</fullName>
    </submittedName>
</protein>
<dbReference type="GO" id="GO:0008168">
    <property type="term" value="F:methyltransferase activity"/>
    <property type="evidence" value="ECO:0007669"/>
    <property type="project" value="UniProtKB-KW"/>
</dbReference>
<keyword evidence="2" id="KW-0808">Transferase</keyword>
<sequence>MVSTQPPGFGPVFDATRQHFLRWTPPLWGPLGAATTEISAPRPGERVLDVCCGAGSSALTAAVKVGPAGAVDGIDLSTELLDHARTVAAQEGLTSARFIEADVCQYAAYRTADEPYDVVQSVFGVFFLQPDMNGAVSRLLGLLRPGGRFAATVWAEGSIDEVGGAIFDAVRELRPNLPTSSPVSESAKSLNTEEKLRAWLGVLGLTDVEVTKIPLRVPLPAEEAWSFVLGTGLHALVIDLDEGERERVHTRYLEFLVARGITEVRADALVGLGRRA</sequence>